<dbReference type="AlphaFoldDB" id="A0A9P6B2E0"/>
<organism evidence="6 7">
    <name type="scientific">Hydnum rufescens UP504</name>
    <dbReference type="NCBI Taxonomy" id="1448309"/>
    <lineage>
        <taxon>Eukaryota</taxon>
        <taxon>Fungi</taxon>
        <taxon>Dikarya</taxon>
        <taxon>Basidiomycota</taxon>
        <taxon>Agaricomycotina</taxon>
        <taxon>Agaricomycetes</taxon>
        <taxon>Cantharellales</taxon>
        <taxon>Hydnaceae</taxon>
        <taxon>Hydnum</taxon>
    </lineage>
</organism>
<keyword evidence="7" id="KW-1185">Reference proteome</keyword>
<feature type="region of interest" description="Disordered" evidence="4">
    <location>
        <begin position="813"/>
        <end position="860"/>
    </location>
</feature>
<dbReference type="GO" id="GO:0003729">
    <property type="term" value="F:mRNA binding"/>
    <property type="evidence" value="ECO:0007669"/>
    <property type="project" value="TreeGrafter"/>
</dbReference>
<dbReference type="InterPro" id="IPR008847">
    <property type="entry name" value="Suf"/>
</dbReference>
<dbReference type="GO" id="GO:0005634">
    <property type="term" value="C:nucleus"/>
    <property type="evidence" value="ECO:0007669"/>
    <property type="project" value="UniProtKB-SubCell"/>
</dbReference>
<proteinExistence type="predicted"/>
<feature type="region of interest" description="Disordered" evidence="4">
    <location>
        <begin position="1"/>
        <end position="95"/>
    </location>
</feature>
<evidence type="ECO:0000313" key="7">
    <source>
        <dbReference type="Proteomes" id="UP000886523"/>
    </source>
</evidence>
<comment type="subcellular location">
    <subcellularLocation>
        <location evidence="3">Nucleus</location>
    </subcellularLocation>
    <subcellularLocation>
        <location evidence="3">Cytoplasm</location>
    </subcellularLocation>
    <text evidence="3">Nucleus and/or cytoplasm.</text>
</comment>
<name>A0A9P6B2E0_9AGAM</name>
<comment type="function">
    <text evidence="3">Component of the cleavage factor IA (CFIA) complex, which is involved in the endonucleolytic cleavage during polyadenylation-dependent pre-mRNA 3'-end formation.</text>
</comment>
<keyword evidence="2 3" id="KW-0539">Nucleus</keyword>
<feature type="compositionally biased region" description="Low complexity" evidence="4">
    <location>
        <begin position="684"/>
        <end position="700"/>
    </location>
</feature>
<protein>
    <recommendedName>
        <fullName evidence="3">mRNA 3'-end-processing protein RNA14</fullName>
    </recommendedName>
</protein>
<keyword evidence="3" id="KW-0963">Cytoplasm</keyword>
<dbReference type="InterPro" id="IPR003107">
    <property type="entry name" value="HAT"/>
</dbReference>
<dbReference type="SUPFAM" id="SSF48452">
    <property type="entry name" value="TPR-like"/>
    <property type="match status" value="2"/>
</dbReference>
<feature type="domain" description="Suppressor of forked" evidence="5">
    <location>
        <begin position="101"/>
        <end position="675"/>
    </location>
</feature>
<evidence type="ECO:0000256" key="2">
    <source>
        <dbReference type="ARBA" id="ARBA00023242"/>
    </source>
</evidence>
<dbReference type="PANTHER" id="PTHR19980">
    <property type="entry name" value="RNA CLEAVAGE STIMULATION FACTOR"/>
    <property type="match status" value="1"/>
</dbReference>
<gene>
    <name evidence="6" type="ORF">BS47DRAFT_1376043</name>
</gene>
<dbReference type="InterPro" id="IPR011990">
    <property type="entry name" value="TPR-like_helical_dom_sf"/>
</dbReference>
<feature type="region of interest" description="Disordered" evidence="4">
    <location>
        <begin position="681"/>
        <end position="777"/>
    </location>
</feature>
<dbReference type="Gene3D" id="1.25.40.1040">
    <property type="match status" value="1"/>
</dbReference>
<dbReference type="GO" id="GO:0180010">
    <property type="term" value="P:co-transcriptional mRNA 3'-end processing, cleavage and polyadenylation pathway"/>
    <property type="evidence" value="ECO:0007669"/>
    <property type="project" value="UniProtKB-UniRule"/>
</dbReference>
<comment type="caution">
    <text evidence="6">The sequence shown here is derived from an EMBL/GenBank/DDBJ whole genome shotgun (WGS) entry which is preliminary data.</text>
</comment>
<evidence type="ECO:0000256" key="4">
    <source>
        <dbReference type="SAM" id="MobiDB-lite"/>
    </source>
</evidence>
<dbReference type="PANTHER" id="PTHR19980:SF0">
    <property type="entry name" value="CLEAVAGE STIMULATION FACTOR SUBUNIT 3"/>
    <property type="match status" value="1"/>
</dbReference>
<evidence type="ECO:0000313" key="6">
    <source>
        <dbReference type="EMBL" id="KAF9516388.1"/>
    </source>
</evidence>
<dbReference type="Proteomes" id="UP000886523">
    <property type="component" value="Unassembled WGS sequence"/>
</dbReference>
<keyword evidence="3" id="KW-0507">mRNA processing</keyword>
<accession>A0A9P6B2E0</accession>
<feature type="compositionally biased region" description="Pro residues" evidence="4">
    <location>
        <begin position="834"/>
        <end position="846"/>
    </location>
</feature>
<keyword evidence="1" id="KW-0677">Repeat</keyword>
<dbReference type="InterPro" id="IPR045243">
    <property type="entry name" value="Rna14-like"/>
</dbReference>
<reference evidence="6" key="1">
    <citation type="journal article" date="2020" name="Nat. Commun.">
        <title>Large-scale genome sequencing of mycorrhizal fungi provides insights into the early evolution of symbiotic traits.</title>
        <authorList>
            <person name="Miyauchi S."/>
            <person name="Kiss E."/>
            <person name="Kuo A."/>
            <person name="Drula E."/>
            <person name="Kohler A."/>
            <person name="Sanchez-Garcia M."/>
            <person name="Morin E."/>
            <person name="Andreopoulos B."/>
            <person name="Barry K.W."/>
            <person name="Bonito G."/>
            <person name="Buee M."/>
            <person name="Carver A."/>
            <person name="Chen C."/>
            <person name="Cichocki N."/>
            <person name="Clum A."/>
            <person name="Culley D."/>
            <person name="Crous P.W."/>
            <person name="Fauchery L."/>
            <person name="Girlanda M."/>
            <person name="Hayes R.D."/>
            <person name="Keri Z."/>
            <person name="LaButti K."/>
            <person name="Lipzen A."/>
            <person name="Lombard V."/>
            <person name="Magnuson J."/>
            <person name="Maillard F."/>
            <person name="Murat C."/>
            <person name="Nolan M."/>
            <person name="Ohm R.A."/>
            <person name="Pangilinan J."/>
            <person name="Pereira M.F."/>
            <person name="Perotto S."/>
            <person name="Peter M."/>
            <person name="Pfister S."/>
            <person name="Riley R."/>
            <person name="Sitrit Y."/>
            <person name="Stielow J.B."/>
            <person name="Szollosi G."/>
            <person name="Zifcakova L."/>
            <person name="Stursova M."/>
            <person name="Spatafora J.W."/>
            <person name="Tedersoo L."/>
            <person name="Vaario L.M."/>
            <person name="Yamada A."/>
            <person name="Yan M."/>
            <person name="Wang P."/>
            <person name="Xu J."/>
            <person name="Bruns T."/>
            <person name="Baldrian P."/>
            <person name="Vilgalys R."/>
            <person name="Dunand C."/>
            <person name="Henrissat B."/>
            <person name="Grigoriev I.V."/>
            <person name="Hibbett D."/>
            <person name="Nagy L.G."/>
            <person name="Martin F.M."/>
        </authorList>
    </citation>
    <scope>NUCLEOTIDE SEQUENCE</scope>
    <source>
        <strain evidence="6">UP504</strain>
    </source>
</reference>
<sequence length="860" mass="97015">MDASPRYFEVQDHDVSSSDGVADPQTEQMQEQSTVNDQASNTLLANLRKELEQERPSSTSLFPPPEFASLSPFDEVQTQPPSVPQEESLGEAPPQKSEFDILSDHLLKDPHDGNTWQSFILLAEQSGDLEIIAKAYDRLLEAFPNTPSAQIAYLTHLLTPSLFPKAEALFSRFLRPSPSVDLWKFYLIYIRRVNPNPTDLTARQTIKKAYEFALNHIGQDKDSGEIWRDYIDFLKTAEANTTWDAQQKMDSLRSAYHRAVLVPIENVETLWRELDAFETNLNKITAKKFLGDLSPSYMTARTTLRDLRRLTESLSIPTIKLPSPASATPPALSLPSRPTWVGETDRALCHAWKTYLKWEESNPLDIEDNAVLQARISGAYKKAVIRMRFFPEIWFMAYTYTASLGKPEESAVLLKQGMDANRSSFLLHFAYAELQESQSKLAEVHKTFESLIGELHDQLEGTEASINAEVEAARASVPSTGVVNGELAMERDDRAKQVLDRRNKELEGMKGELGVVWTMLMRFARRAEGLKPARTIFGKARKDKYCPWGVYEAAALMEYHCTKAADVATKIFEIGLKLFGDDPGFVVRYLGFLISINDENNARALFERVVGTFSPENARPLWERWARYEYHFGDLAATQKLEKRISEVYPNDPPIKRFAQRYTYLGIDAIADRDLGFAYRNKQTSSPPVASTPVPTGPAADRNAIAGRRPSPEPPRRRRDPSPPVAPSKRFKPSSPPPPRRDRERERDRDDRRDERPPPPRRPSPPSFPRERDDDRNVIPNPVLWFLGTIPSAAAFDGPVFRTDDLMELLRHGNIPAPSSASGTTGVPPSRVRSPPPARGRPPPDYGPYQGPGSSRGRRY</sequence>
<dbReference type="Pfam" id="PF05843">
    <property type="entry name" value="Suf"/>
    <property type="match status" value="1"/>
</dbReference>
<evidence type="ECO:0000256" key="1">
    <source>
        <dbReference type="ARBA" id="ARBA00022737"/>
    </source>
</evidence>
<dbReference type="GO" id="GO:0005737">
    <property type="term" value="C:cytoplasm"/>
    <property type="evidence" value="ECO:0007669"/>
    <property type="project" value="UniProtKB-SubCell"/>
</dbReference>
<feature type="compositionally biased region" description="Basic and acidic residues" evidence="4">
    <location>
        <begin position="739"/>
        <end position="758"/>
    </location>
</feature>
<evidence type="ECO:0000256" key="3">
    <source>
        <dbReference type="RuleBase" id="RU369035"/>
    </source>
</evidence>
<feature type="compositionally biased region" description="Polar residues" evidence="4">
    <location>
        <begin position="25"/>
        <end position="44"/>
    </location>
</feature>
<dbReference type="EMBL" id="MU128940">
    <property type="protein sequence ID" value="KAF9516388.1"/>
    <property type="molecule type" value="Genomic_DNA"/>
</dbReference>
<evidence type="ECO:0000259" key="5">
    <source>
        <dbReference type="Pfam" id="PF05843"/>
    </source>
</evidence>
<dbReference type="SMART" id="SM00386">
    <property type="entry name" value="HAT"/>
    <property type="match status" value="7"/>
</dbReference>
<feature type="compositionally biased region" description="Low complexity" evidence="4">
    <location>
        <begin position="847"/>
        <end position="860"/>
    </location>
</feature>
<dbReference type="OrthoDB" id="26282at2759"/>
<feature type="compositionally biased region" description="Polar residues" evidence="4">
    <location>
        <begin position="817"/>
        <end position="827"/>
    </location>
</feature>